<reference evidence="2" key="1">
    <citation type="submission" date="2020-07" db="EMBL/GenBank/DDBJ databases">
        <title>The High-quality genome of the commercially important snow crab, Chionoecetes opilio.</title>
        <authorList>
            <person name="Jeong J.-H."/>
            <person name="Ryu S."/>
        </authorList>
    </citation>
    <scope>NUCLEOTIDE SEQUENCE</scope>
    <source>
        <strain evidence="2">MADBK_172401_WGS</strain>
        <tissue evidence="2">Digestive gland</tissue>
    </source>
</reference>
<evidence type="ECO:0000313" key="2">
    <source>
        <dbReference type="EMBL" id="KAG0704319.1"/>
    </source>
</evidence>
<feature type="compositionally biased region" description="Pro residues" evidence="1">
    <location>
        <begin position="123"/>
        <end position="141"/>
    </location>
</feature>
<sequence>MFGHPYERLRLLCLPSCKDQIARFCHPMKDSDCYVCPAMERLQIAMFAILWKDSDCMFCPDRKTRIALFAQLMKDSDCYVLPSYDHVGVPSGRKKTSAAAWQVGVQGGGLVMDLRGACHPMTPSLPPDSPTPSPSQSPPPLFPITLTQDQEEIKKIRFLVLQESSKLKEVLDASRVGMDTNQLLLELEEKRVALDERESDSRNKRIQRLITLKGQPRGTVNPPPGPPPGPPSLLCTLFDQFFAPSLITPEPEFTDFEDFLVTDDVGSHLSVLSDLLLFRPRHTWDTEQRKPTSDLDREDHNLLQELVKKQQEKQAGVGGGRAGGGAGRLADMPVFAPNCATVGAVLSMVVHLPVLTEIATGQFLFQK</sequence>
<dbReference type="AlphaFoldDB" id="A0A8J4XL40"/>
<evidence type="ECO:0000256" key="1">
    <source>
        <dbReference type="SAM" id="MobiDB-lite"/>
    </source>
</evidence>
<protein>
    <submittedName>
        <fullName evidence="2">Uncharacterized protein</fullName>
    </submittedName>
</protein>
<comment type="caution">
    <text evidence="2">The sequence shown here is derived from an EMBL/GenBank/DDBJ whole genome shotgun (WGS) entry which is preliminary data.</text>
</comment>
<accession>A0A8J4XL40</accession>
<proteinExistence type="predicted"/>
<dbReference type="EMBL" id="JACEEZ010025135">
    <property type="protein sequence ID" value="KAG0704319.1"/>
    <property type="molecule type" value="Genomic_DNA"/>
</dbReference>
<dbReference type="Proteomes" id="UP000770661">
    <property type="component" value="Unassembled WGS sequence"/>
</dbReference>
<gene>
    <name evidence="2" type="ORF">GWK47_024726</name>
</gene>
<feature type="region of interest" description="Disordered" evidence="1">
    <location>
        <begin position="119"/>
        <end position="141"/>
    </location>
</feature>
<keyword evidence="3" id="KW-1185">Reference proteome</keyword>
<evidence type="ECO:0000313" key="3">
    <source>
        <dbReference type="Proteomes" id="UP000770661"/>
    </source>
</evidence>
<organism evidence="2 3">
    <name type="scientific">Chionoecetes opilio</name>
    <name type="common">Atlantic snow crab</name>
    <name type="synonym">Cancer opilio</name>
    <dbReference type="NCBI Taxonomy" id="41210"/>
    <lineage>
        <taxon>Eukaryota</taxon>
        <taxon>Metazoa</taxon>
        <taxon>Ecdysozoa</taxon>
        <taxon>Arthropoda</taxon>
        <taxon>Crustacea</taxon>
        <taxon>Multicrustacea</taxon>
        <taxon>Malacostraca</taxon>
        <taxon>Eumalacostraca</taxon>
        <taxon>Eucarida</taxon>
        <taxon>Decapoda</taxon>
        <taxon>Pleocyemata</taxon>
        <taxon>Brachyura</taxon>
        <taxon>Eubrachyura</taxon>
        <taxon>Majoidea</taxon>
        <taxon>Majidae</taxon>
        <taxon>Chionoecetes</taxon>
    </lineage>
</organism>
<name>A0A8J4XL40_CHIOP</name>